<comment type="subcellular location">
    <subcellularLocation>
        <location evidence="1">Endomembrane system</location>
        <topology evidence="1">Multi-pass membrane protein</topology>
    </subcellularLocation>
</comment>
<dbReference type="EMBL" id="JFKE01000004">
    <property type="protein sequence ID" value="KAJ55540.1"/>
    <property type="molecule type" value="Genomic_DNA"/>
</dbReference>
<sequence length="147" mass="16205">MFPPLASVIAPGVAVALEVALPRSFLPPAFTPWMLILGVALMVAAFALAISGVRAFKAGETNVDPRQPALNLVEAGPYRFTRNPMYLGMVTLQFGLALTFSLDWAIPAGLILWSVLHWGVVLREEAYLSAKFGQPYNDYLTRTRRWL</sequence>
<keyword evidence="4 5" id="KW-0472">Membrane</keyword>
<dbReference type="InterPro" id="IPR007318">
    <property type="entry name" value="Phopholipid_MeTrfase"/>
</dbReference>
<dbReference type="Pfam" id="PF04191">
    <property type="entry name" value="PEMT"/>
    <property type="match status" value="1"/>
</dbReference>
<protein>
    <recommendedName>
        <fullName evidence="8">Isoprenylcysteine carboxyl methyltransferase</fullName>
    </recommendedName>
</protein>
<organism evidence="6 7">
    <name type="scientific">Actibacterium mucosum KCTC 23349</name>
    <dbReference type="NCBI Taxonomy" id="1454373"/>
    <lineage>
        <taxon>Bacteria</taxon>
        <taxon>Pseudomonadati</taxon>
        <taxon>Pseudomonadota</taxon>
        <taxon>Alphaproteobacteria</taxon>
        <taxon>Rhodobacterales</taxon>
        <taxon>Roseobacteraceae</taxon>
        <taxon>Actibacterium</taxon>
    </lineage>
</organism>
<keyword evidence="7" id="KW-1185">Reference proteome</keyword>
<comment type="caution">
    <text evidence="6">The sequence shown here is derived from an EMBL/GenBank/DDBJ whole genome shotgun (WGS) entry which is preliminary data.</text>
</comment>
<evidence type="ECO:0000256" key="3">
    <source>
        <dbReference type="ARBA" id="ARBA00022989"/>
    </source>
</evidence>
<feature type="transmembrane region" description="Helical" evidence="5">
    <location>
        <begin position="86"/>
        <end position="113"/>
    </location>
</feature>
<evidence type="ECO:0008006" key="8">
    <source>
        <dbReference type="Google" id="ProtNLM"/>
    </source>
</evidence>
<dbReference type="STRING" id="1454373.ACMU_12670"/>
<reference evidence="6 7" key="1">
    <citation type="submission" date="2014-03" db="EMBL/GenBank/DDBJ databases">
        <title>Draft Genome Sequence of Actibacterium mucosum KCTC 23349, a Marine Alphaproteobacterium with Complex Ionic Requirements Isolated from Mediterranean Seawater at Malvarrosa Beach, Valencia, Spain.</title>
        <authorList>
            <person name="Arahal D.R."/>
            <person name="Shao Z."/>
            <person name="Lai Q."/>
            <person name="Pujalte M.J."/>
        </authorList>
    </citation>
    <scope>NUCLEOTIDE SEQUENCE [LARGE SCALE GENOMIC DNA]</scope>
    <source>
        <strain evidence="6 7">KCTC 23349</strain>
    </source>
</reference>
<dbReference type="Gene3D" id="1.20.120.1630">
    <property type="match status" value="1"/>
</dbReference>
<keyword evidence="3 5" id="KW-1133">Transmembrane helix</keyword>
<evidence type="ECO:0000256" key="2">
    <source>
        <dbReference type="ARBA" id="ARBA00022692"/>
    </source>
</evidence>
<feature type="transmembrane region" description="Helical" evidence="5">
    <location>
        <begin position="32"/>
        <end position="56"/>
    </location>
</feature>
<evidence type="ECO:0000313" key="7">
    <source>
        <dbReference type="Proteomes" id="UP000026249"/>
    </source>
</evidence>
<accession>A0A037ZGG2</accession>
<dbReference type="Proteomes" id="UP000026249">
    <property type="component" value="Unassembled WGS sequence"/>
</dbReference>
<name>A0A037ZGG2_9RHOB</name>
<evidence type="ECO:0000256" key="1">
    <source>
        <dbReference type="ARBA" id="ARBA00004127"/>
    </source>
</evidence>
<evidence type="ECO:0000313" key="6">
    <source>
        <dbReference type="EMBL" id="KAJ55540.1"/>
    </source>
</evidence>
<dbReference type="AlphaFoldDB" id="A0A037ZGG2"/>
<gene>
    <name evidence="6" type="ORF">ACMU_12670</name>
</gene>
<evidence type="ECO:0000256" key="5">
    <source>
        <dbReference type="SAM" id="Phobius"/>
    </source>
</evidence>
<proteinExistence type="predicted"/>
<keyword evidence="2 5" id="KW-0812">Transmembrane</keyword>
<dbReference type="GO" id="GO:0012505">
    <property type="term" value="C:endomembrane system"/>
    <property type="evidence" value="ECO:0007669"/>
    <property type="project" value="UniProtKB-SubCell"/>
</dbReference>
<evidence type="ECO:0000256" key="4">
    <source>
        <dbReference type="ARBA" id="ARBA00023136"/>
    </source>
</evidence>